<dbReference type="EMBL" id="JAAMPI010000166">
    <property type="protein sequence ID" value="KAF4634698.1"/>
    <property type="molecule type" value="Genomic_DNA"/>
</dbReference>
<evidence type="ECO:0000313" key="7">
    <source>
        <dbReference type="EMBL" id="KAF4634698.1"/>
    </source>
</evidence>
<feature type="transmembrane region" description="Helical" evidence="6">
    <location>
        <begin position="316"/>
        <end position="335"/>
    </location>
</feature>
<accession>A0A8H4RSQ5</accession>
<feature type="transmembrane region" description="Helical" evidence="6">
    <location>
        <begin position="175"/>
        <end position="192"/>
    </location>
</feature>
<dbReference type="Pfam" id="PF13520">
    <property type="entry name" value="AA_permease_2"/>
    <property type="match status" value="2"/>
</dbReference>
<evidence type="ECO:0000256" key="6">
    <source>
        <dbReference type="SAM" id="Phobius"/>
    </source>
</evidence>
<comment type="caution">
    <text evidence="7">The sequence shown here is derived from an EMBL/GenBank/DDBJ whole genome shotgun (WGS) entry which is preliminary data.</text>
</comment>
<evidence type="ECO:0000256" key="5">
    <source>
        <dbReference type="SAM" id="MobiDB-lite"/>
    </source>
</evidence>
<feature type="transmembrane region" description="Helical" evidence="6">
    <location>
        <begin position="62"/>
        <end position="82"/>
    </location>
</feature>
<dbReference type="PANTHER" id="PTHR11785">
    <property type="entry name" value="AMINO ACID TRANSPORTER"/>
    <property type="match status" value="1"/>
</dbReference>
<feature type="compositionally biased region" description="Polar residues" evidence="5">
    <location>
        <begin position="526"/>
        <end position="546"/>
    </location>
</feature>
<keyword evidence="8" id="KW-1185">Reference proteome</keyword>
<feature type="transmembrane region" description="Helical" evidence="6">
    <location>
        <begin position="397"/>
        <end position="415"/>
    </location>
</feature>
<evidence type="ECO:0000256" key="2">
    <source>
        <dbReference type="ARBA" id="ARBA00022692"/>
    </source>
</evidence>
<feature type="transmembrane region" description="Helical" evidence="6">
    <location>
        <begin position="204"/>
        <end position="223"/>
    </location>
</feature>
<evidence type="ECO:0000256" key="3">
    <source>
        <dbReference type="ARBA" id="ARBA00022989"/>
    </source>
</evidence>
<dbReference type="OrthoDB" id="5982228at2759"/>
<dbReference type="InterPro" id="IPR050598">
    <property type="entry name" value="AminoAcid_Transporter"/>
</dbReference>
<keyword evidence="2 6" id="KW-0812">Transmembrane</keyword>
<proteinExistence type="predicted"/>
<dbReference type="GO" id="GO:0015179">
    <property type="term" value="F:L-amino acid transmembrane transporter activity"/>
    <property type="evidence" value="ECO:0007669"/>
    <property type="project" value="TreeGrafter"/>
</dbReference>
<dbReference type="Proteomes" id="UP000566819">
    <property type="component" value="Unassembled WGS sequence"/>
</dbReference>
<feature type="transmembrane region" description="Helical" evidence="6">
    <location>
        <begin position="102"/>
        <end position="125"/>
    </location>
</feature>
<evidence type="ECO:0000256" key="4">
    <source>
        <dbReference type="ARBA" id="ARBA00023136"/>
    </source>
</evidence>
<dbReference type="InterPro" id="IPR002293">
    <property type="entry name" value="AA/rel_permease1"/>
</dbReference>
<feature type="transmembrane region" description="Helical" evidence="6">
    <location>
        <begin position="457"/>
        <end position="479"/>
    </location>
</feature>
<feature type="region of interest" description="Disordered" evidence="5">
    <location>
        <begin position="523"/>
        <end position="546"/>
    </location>
</feature>
<evidence type="ECO:0000313" key="8">
    <source>
        <dbReference type="Proteomes" id="UP000566819"/>
    </source>
</evidence>
<dbReference type="AlphaFoldDB" id="A0A8H4RSQ5"/>
<feature type="transmembrane region" description="Helical" evidence="6">
    <location>
        <begin position="427"/>
        <end position="451"/>
    </location>
</feature>
<evidence type="ECO:0000256" key="1">
    <source>
        <dbReference type="ARBA" id="ARBA00004141"/>
    </source>
</evidence>
<feature type="region of interest" description="Disordered" evidence="5">
    <location>
        <begin position="1"/>
        <end position="22"/>
    </location>
</feature>
<feature type="transmembrane region" description="Helical" evidence="6">
    <location>
        <begin position="368"/>
        <end position="385"/>
    </location>
</feature>
<gene>
    <name evidence="7" type="ORF">G7Y89_g3408</name>
</gene>
<comment type="subcellular location">
    <subcellularLocation>
        <location evidence="1">Membrane</location>
        <topology evidence="1">Multi-pass membrane protein</topology>
    </subcellularLocation>
</comment>
<dbReference type="Gene3D" id="1.20.1740.10">
    <property type="entry name" value="Amino acid/polyamine transporter I"/>
    <property type="match status" value="2"/>
</dbReference>
<name>A0A8H4RSQ5_9HELO</name>
<dbReference type="PANTHER" id="PTHR11785:SF353">
    <property type="entry name" value="METHIONINE TRANSPORTER (EUROFUNG)"/>
    <property type="match status" value="1"/>
</dbReference>
<dbReference type="GO" id="GO:0016020">
    <property type="term" value="C:membrane"/>
    <property type="evidence" value="ECO:0007669"/>
    <property type="project" value="UniProtKB-SubCell"/>
</dbReference>
<organism evidence="7 8">
    <name type="scientific">Cudoniella acicularis</name>
    <dbReference type="NCBI Taxonomy" id="354080"/>
    <lineage>
        <taxon>Eukaryota</taxon>
        <taxon>Fungi</taxon>
        <taxon>Dikarya</taxon>
        <taxon>Ascomycota</taxon>
        <taxon>Pezizomycotina</taxon>
        <taxon>Leotiomycetes</taxon>
        <taxon>Helotiales</taxon>
        <taxon>Tricladiaceae</taxon>
        <taxon>Cudoniella</taxon>
    </lineage>
</organism>
<protein>
    <submittedName>
        <fullName evidence="7">Uncharacterized protein</fullName>
    </submittedName>
</protein>
<keyword evidence="3 6" id="KW-1133">Transmembrane helix</keyword>
<keyword evidence="4 6" id="KW-0472">Membrane</keyword>
<reference evidence="7 8" key="1">
    <citation type="submission" date="2020-03" db="EMBL/GenBank/DDBJ databases">
        <title>Draft Genome Sequence of Cudoniella acicularis.</title>
        <authorList>
            <person name="Buettner E."/>
            <person name="Kellner H."/>
        </authorList>
    </citation>
    <scope>NUCLEOTIDE SEQUENCE [LARGE SCALE GENOMIC DNA]</scope>
    <source>
        <strain evidence="7 8">DSM 108380</strain>
    </source>
</reference>
<sequence>MSLFRRFGREKGTEQATTSGREIQGEVLQEGNLKYAIEQGGNGSLPSYQEVTGAPVERLSPLGYAVGPVTIMFLNISMMIGTGVYSTPASVLSGTGSVGLSMIYWFLGFLIASSSLSVYLEYASYFPNRSGSETVYLEASISPSEIFFPDSICCSVILAQYLYKINGHTPTNWELKGVAIAGYSVAVLLLLFHTRFSFWLSNGIGIVKVLTLVFIAITGLVVLGGHTAVKNPTINFQNAFESSGTTPYGVTNALVKIIFSYAGYQNAFNVVNEVKLELFETTLLFPFSKTDLRTSSQVAAALFFQNVFGNSGAVRGLNFLIALSAFGNLLAVLIGQSRLIRECGRQGVLPYPRFWASTRPFGTPTGPYFVKWALTVLMILAPPAGDAFNFIVDLQNYPAAFFNVTMAIGLYIVRYRRKKLALPRTEFRAWDFVVIFNILTNLYILIMPWYPPAKGRAGGDVSFCLVICGLYYSAWVYILPKFGGYQIRQEVIDLGDGATTHKLVKVPNEELARWDETHDAVGRSLTEATQGGSDKDSQQTPQGEKV</sequence>